<dbReference type="Gene3D" id="3.30.70.100">
    <property type="match status" value="1"/>
</dbReference>
<reference evidence="2" key="2">
    <citation type="submission" date="2023-06" db="EMBL/GenBank/DDBJ databases">
        <authorList>
            <person name="Ma L."/>
            <person name="Liu K.-W."/>
            <person name="Li Z."/>
            <person name="Hsiao Y.-Y."/>
            <person name="Qi Y."/>
            <person name="Fu T."/>
            <person name="Tang G."/>
            <person name="Zhang D."/>
            <person name="Sun W.-H."/>
            <person name="Liu D.-K."/>
            <person name="Li Y."/>
            <person name="Chen G.-Z."/>
            <person name="Liu X.-D."/>
            <person name="Liao X.-Y."/>
            <person name="Jiang Y.-T."/>
            <person name="Yu X."/>
            <person name="Hao Y."/>
            <person name="Huang J."/>
            <person name="Zhao X.-W."/>
            <person name="Ke S."/>
            <person name="Chen Y.-Y."/>
            <person name="Wu W.-L."/>
            <person name="Hsu J.-L."/>
            <person name="Lin Y.-F."/>
            <person name="Huang M.-D."/>
            <person name="Li C.-Y."/>
            <person name="Huang L."/>
            <person name="Wang Z.-W."/>
            <person name="Zhao X."/>
            <person name="Zhong W.-Y."/>
            <person name="Peng D.-H."/>
            <person name="Ahmad S."/>
            <person name="Lan S."/>
            <person name="Zhang J.-S."/>
            <person name="Tsai W.-C."/>
            <person name="Van De Peer Y."/>
            <person name="Liu Z.-J."/>
        </authorList>
    </citation>
    <scope>NUCLEOTIDE SEQUENCE</scope>
    <source>
        <strain evidence="2">CP</strain>
        <tissue evidence="2">Leaves</tissue>
    </source>
</reference>
<dbReference type="PANTHER" id="PTHR46371">
    <property type="entry name" value="OS04G0464100 PROTEIN"/>
    <property type="match status" value="1"/>
</dbReference>
<protein>
    <recommendedName>
        <fullName evidence="1">HMA domain-containing protein</fullName>
    </recommendedName>
</protein>
<dbReference type="InterPro" id="IPR006121">
    <property type="entry name" value="HMA_dom"/>
</dbReference>
<evidence type="ECO:0000313" key="2">
    <source>
        <dbReference type="EMBL" id="KAK1295990.1"/>
    </source>
</evidence>
<reference evidence="2" key="1">
    <citation type="journal article" date="2023" name="Nat. Commun.">
        <title>Diploid and tetraploid genomes of Acorus and the evolution of monocots.</title>
        <authorList>
            <person name="Ma L."/>
            <person name="Liu K.W."/>
            <person name="Li Z."/>
            <person name="Hsiao Y.Y."/>
            <person name="Qi Y."/>
            <person name="Fu T."/>
            <person name="Tang G.D."/>
            <person name="Zhang D."/>
            <person name="Sun W.H."/>
            <person name="Liu D.K."/>
            <person name="Li Y."/>
            <person name="Chen G.Z."/>
            <person name="Liu X.D."/>
            <person name="Liao X.Y."/>
            <person name="Jiang Y.T."/>
            <person name="Yu X."/>
            <person name="Hao Y."/>
            <person name="Huang J."/>
            <person name="Zhao X.W."/>
            <person name="Ke S."/>
            <person name="Chen Y.Y."/>
            <person name="Wu W.L."/>
            <person name="Hsu J.L."/>
            <person name="Lin Y.F."/>
            <person name="Huang M.D."/>
            <person name="Li C.Y."/>
            <person name="Huang L."/>
            <person name="Wang Z.W."/>
            <person name="Zhao X."/>
            <person name="Zhong W.Y."/>
            <person name="Peng D.H."/>
            <person name="Ahmad S."/>
            <person name="Lan S."/>
            <person name="Zhang J.S."/>
            <person name="Tsai W.C."/>
            <person name="Van de Peer Y."/>
            <person name="Liu Z.J."/>
        </authorList>
    </citation>
    <scope>NUCLEOTIDE SEQUENCE</scope>
    <source>
        <strain evidence="2">CP</strain>
    </source>
</reference>
<evidence type="ECO:0000313" key="3">
    <source>
        <dbReference type="Proteomes" id="UP001180020"/>
    </source>
</evidence>
<proteinExistence type="predicted"/>
<sequence>MVKQKVVMKVSMNGPKSRTRALQAVAAAPGVISAALEGDDRSKVVVIGEGIDSIALTMLLRKKLEHAELLTVTAVDEKGKDKDSKSESKIEYYSSAWSYPVVISQDHMYPLYRDQDPSCCIM</sequence>
<dbReference type="AlphaFoldDB" id="A0AAV9D482"/>
<dbReference type="GO" id="GO:0046872">
    <property type="term" value="F:metal ion binding"/>
    <property type="evidence" value="ECO:0007669"/>
    <property type="project" value="InterPro"/>
</dbReference>
<gene>
    <name evidence="2" type="ORF">QJS10_CPB15g01131</name>
</gene>
<organism evidence="2 3">
    <name type="scientific">Acorus calamus</name>
    <name type="common">Sweet flag</name>
    <dbReference type="NCBI Taxonomy" id="4465"/>
    <lineage>
        <taxon>Eukaryota</taxon>
        <taxon>Viridiplantae</taxon>
        <taxon>Streptophyta</taxon>
        <taxon>Embryophyta</taxon>
        <taxon>Tracheophyta</taxon>
        <taxon>Spermatophyta</taxon>
        <taxon>Magnoliopsida</taxon>
        <taxon>Liliopsida</taxon>
        <taxon>Acoraceae</taxon>
        <taxon>Acorus</taxon>
    </lineage>
</organism>
<dbReference type="Proteomes" id="UP001180020">
    <property type="component" value="Unassembled WGS sequence"/>
</dbReference>
<evidence type="ECO:0000259" key="1">
    <source>
        <dbReference type="PROSITE" id="PS50846"/>
    </source>
</evidence>
<dbReference type="PROSITE" id="PS50846">
    <property type="entry name" value="HMA_2"/>
    <property type="match status" value="1"/>
</dbReference>
<dbReference type="EMBL" id="JAUJYO010000015">
    <property type="protein sequence ID" value="KAK1295990.1"/>
    <property type="molecule type" value="Genomic_DNA"/>
</dbReference>
<dbReference type="InterPro" id="IPR044296">
    <property type="entry name" value="HIPP46"/>
</dbReference>
<comment type="caution">
    <text evidence="2">The sequence shown here is derived from an EMBL/GenBank/DDBJ whole genome shotgun (WGS) entry which is preliminary data.</text>
</comment>
<accession>A0AAV9D482</accession>
<feature type="domain" description="HMA" evidence="1">
    <location>
        <begin position="3"/>
        <end position="72"/>
    </location>
</feature>
<name>A0AAV9D482_ACOCL</name>
<keyword evidence="3" id="KW-1185">Reference proteome</keyword>